<dbReference type="InParanoid" id="A0A3G9JYR6"/>
<organism evidence="2 3">
    <name type="scientific">Intestinibaculum porci</name>
    <dbReference type="NCBI Taxonomy" id="2487118"/>
    <lineage>
        <taxon>Bacteria</taxon>
        <taxon>Bacillati</taxon>
        <taxon>Bacillota</taxon>
        <taxon>Erysipelotrichia</taxon>
        <taxon>Erysipelotrichales</taxon>
        <taxon>Erysipelotrichaceae</taxon>
        <taxon>Intestinibaculum</taxon>
    </lineage>
</organism>
<keyword evidence="1" id="KW-0732">Signal</keyword>
<dbReference type="EMBL" id="AP019309">
    <property type="protein sequence ID" value="BBH27954.1"/>
    <property type="molecule type" value="Genomic_DNA"/>
</dbReference>
<evidence type="ECO:0000313" key="3">
    <source>
        <dbReference type="Proteomes" id="UP000268059"/>
    </source>
</evidence>
<feature type="signal peptide" evidence="1">
    <location>
        <begin position="1"/>
        <end position="30"/>
    </location>
</feature>
<dbReference type="RefSeq" id="WP_125120623.1">
    <property type="nucleotide sequence ID" value="NZ_AP019309.1"/>
</dbReference>
<dbReference type="OrthoDB" id="1958148at2"/>
<evidence type="ECO:0000256" key="1">
    <source>
        <dbReference type="SAM" id="SignalP"/>
    </source>
</evidence>
<name>A0A3G9JYR6_9FIRM</name>
<evidence type="ECO:0000313" key="2">
    <source>
        <dbReference type="EMBL" id="BBH27954.1"/>
    </source>
</evidence>
<sequence>MKKYRYTALLTFIISLMMVVSVVFPTVASAEDSMTSSATQETTHQDTAEQLTAQDTADELTKKDTADQLITSSPAFDAEKTIDGVKVKVSADANVFPEGTTMEVKKVTLTSQEKKLISEKQDDNKSTIKQYSFDITMKNKDGEEIEPDTSKGKVKVTFTNDYVKMLSTDVYHIVDDKKAETLKLDQVKDTITGETKSFSTYVIDFNYDNSKIYYLYGDSSVLASKLLAQLLTDGTTIDESKITNVTSTKSYITASKADNKWTISADPNTKSDVSAGADVTITYDGNDYTINVKYTKTKDTTGKTDSWINNFNYTPSGQTVTLTKFIGTVKSISIYPTVTIKGTEYNNVKVKSSLFAVSNSPNAKNLEEINFIGRVVNK</sequence>
<dbReference type="AlphaFoldDB" id="A0A3G9JYR6"/>
<dbReference type="Proteomes" id="UP000268059">
    <property type="component" value="Chromosome"/>
</dbReference>
<proteinExistence type="predicted"/>
<protein>
    <submittedName>
        <fullName evidence="2">Uncharacterized protein</fullName>
    </submittedName>
</protein>
<keyword evidence="3" id="KW-1185">Reference proteome</keyword>
<feature type="chain" id="PRO_5017951184" evidence="1">
    <location>
        <begin position="31"/>
        <end position="378"/>
    </location>
</feature>
<dbReference type="KEGG" id="ebm:SG0102_28880"/>
<accession>A0A3G9JYR6</accession>
<gene>
    <name evidence="2" type="ORF">SG0102_28880</name>
</gene>
<reference evidence="2 3" key="1">
    <citation type="submission" date="2018-11" db="EMBL/GenBank/DDBJ databases">
        <title>Novel Erysipelotrichaceae bacterium isolated from small intestine of a swine.</title>
        <authorList>
            <person name="Kim J.S."/>
            <person name="Choe H."/>
            <person name="Lee Y.R."/>
            <person name="Kim K.M."/>
            <person name="Park D.S."/>
        </authorList>
    </citation>
    <scope>NUCLEOTIDE SEQUENCE [LARGE SCALE GENOMIC DNA]</scope>
    <source>
        <strain evidence="2 3">SG0102</strain>
    </source>
</reference>